<comment type="caution">
    <text evidence="2">The sequence shown here is derived from an EMBL/GenBank/DDBJ whole genome shotgun (WGS) entry which is preliminary data.</text>
</comment>
<reference evidence="2 3" key="1">
    <citation type="journal article" date="2012" name="Genome Biol.">
        <title>Genome and low-iron response of an oceanic diatom adapted to chronic iron limitation.</title>
        <authorList>
            <person name="Lommer M."/>
            <person name="Specht M."/>
            <person name="Roy A.S."/>
            <person name="Kraemer L."/>
            <person name="Andreson R."/>
            <person name="Gutowska M.A."/>
            <person name="Wolf J."/>
            <person name="Bergner S.V."/>
            <person name="Schilhabel M.B."/>
            <person name="Klostermeier U.C."/>
            <person name="Beiko R.G."/>
            <person name="Rosenstiel P."/>
            <person name="Hippler M."/>
            <person name="Laroche J."/>
        </authorList>
    </citation>
    <scope>NUCLEOTIDE SEQUENCE [LARGE SCALE GENOMIC DNA]</scope>
    <source>
        <strain evidence="2 3">CCMP1005</strain>
    </source>
</reference>
<dbReference type="eggNOG" id="ENOG502SR24">
    <property type="taxonomic scope" value="Eukaryota"/>
</dbReference>
<name>K0RK59_THAOC</name>
<evidence type="ECO:0000313" key="3">
    <source>
        <dbReference type="Proteomes" id="UP000266841"/>
    </source>
</evidence>
<feature type="region of interest" description="Disordered" evidence="1">
    <location>
        <begin position="218"/>
        <end position="250"/>
    </location>
</feature>
<dbReference type="EMBL" id="AGNL01044990">
    <property type="protein sequence ID" value="EJK49251.1"/>
    <property type="molecule type" value="Genomic_DNA"/>
</dbReference>
<protein>
    <submittedName>
        <fullName evidence="2">Uncharacterized protein</fullName>
    </submittedName>
</protein>
<dbReference type="Proteomes" id="UP000266841">
    <property type="component" value="Unassembled WGS sequence"/>
</dbReference>
<keyword evidence="3" id="KW-1185">Reference proteome</keyword>
<organism evidence="2 3">
    <name type="scientific">Thalassiosira oceanica</name>
    <name type="common">Marine diatom</name>
    <dbReference type="NCBI Taxonomy" id="159749"/>
    <lineage>
        <taxon>Eukaryota</taxon>
        <taxon>Sar</taxon>
        <taxon>Stramenopiles</taxon>
        <taxon>Ochrophyta</taxon>
        <taxon>Bacillariophyta</taxon>
        <taxon>Coscinodiscophyceae</taxon>
        <taxon>Thalassiosirophycidae</taxon>
        <taxon>Thalassiosirales</taxon>
        <taxon>Thalassiosiraceae</taxon>
        <taxon>Thalassiosira</taxon>
    </lineage>
</organism>
<feature type="non-terminal residue" evidence="2">
    <location>
        <position position="1"/>
    </location>
</feature>
<sequence>DAPYSMKDFQLARGDVDIEYGPWTQVKGAGIRSHKPPGKGIYDNRLGISDNPSICIVLCHVSNQNSRPARGDDQREDAHVQHPDQELLRTGVRQGDQGPAHDGGDGDADGARRRNCRLSIHGEVEMLRPCTFESQIRKRAAETFASVASASGARRRGRMFDEIDAQMASVDTDRHGGIKIVQVTTWASDPSDGLTSSVRVLESPDEVLTMLASECREDSRVGKAGREGQGLSAPRHRHEPSPSGSAALNRVRDRAEVEKAWLVVEERCEIARVTLGAEDHGWMRMRRSMSELLEYLEGRRLILEEGPGSLLAGGGTNSHVQRITCSQSIDRLLVLVFYQVPESSKGGLRGWGDLRARRRVVDFPRPADAPPER</sequence>
<proteinExistence type="predicted"/>
<gene>
    <name evidence="2" type="ORF">THAOC_31894</name>
</gene>
<evidence type="ECO:0000313" key="2">
    <source>
        <dbReference type="EMBL" id="EJK49251.1"/>
    </source>
</evidence>
<dbReference type="AlphaFoldDB" id="K0RK59"/>
<evidence type="ECO:0000256" key="1">
    <source>
        <dbReference type="SAM" id="MobiDB-lite"/>
    </source>
</evidence>
<accession>K0RK59</accession>
<feature type="compositionally biased region" description="Basic and acidic residues" evidence="1">
    <location>
        <begin position="69"/>
        <end position="87"/>
    </location>
</feature>
<feature type="region of interest" description="Disordered" evidence="1">
    <location>
        <begin position="65"/>
        <end position="112"/>
    </location>
</feature>